<proteinExistence type="predicted"/>
<dbReference type="AlphaFoldDB" id="A0A2G8S3L9"/>
<feature type="region of interest" description="Disordered" evidence="1">
    <location>
        <begin position="32"/>
        <end position="58"/>
    </location>
</feature>
<feature type="compositionally biased region" description="Polar residues" evidence="1">
    <location>
        <begin position="76"/>
        <end position="92"/>
    </location>
</feature>
<protein>
    <submittedName>
        <fullName evidence="2">Uncharacterized protein</fullName>
    </submittedName>
</protein>
<dbReference type="Proteomes" id="UP000230002">
    <property type="component" value="Unassembled WGS sequence"/>
</dbReference>
<accession>A0A2G8S3L9</accession>
<evidence type="ECO:0000256" key="1">
    <source>
        <dbReference type="SAM" id="MobiDB-lite"/>
    </source>
</evidence>
<evidence type="ECO:0000313" key="3">
    <source>
        <dbReference type="Proteomes" id="UP000230002"/>
    </source>
</evidence>
<comment type="caution">
    <text evidence="2">The sequence shown here is derived from an EMBL/GenBank/DDBJ whole genome shotgun (WGS) entry which is preliminary data.</text>
</comment>
<dbReference type="EMBL" id="AYKW01000024">
    <property type="protein sequence ID" value="PIL28369.1"/>
    <property type="molecule type" value="Genomic_DNA"/>
</dbReference>
<reference evidence="2 3" key="1">
    <citation type="journal article" date="2015" name="Sci. Rep.">
        <title>Chromosome-level genome map provides insights into diverse defense mechanisms in the medicinal fungus Ganoderma sinense.</title>
        <authorList>
            <person name="Zhu Y."/>
            <person name="Xu J."/>
            <person name="Sun C."/>
            <person name="Zhou S."/>
            <person name="Xu H."/>
            <person name="Nelson D.R."/>
            <person name="Qian J."/>
            <person name="Song J."/>
            <person name="Luo H."/>
            <person name="Xiang L."/>
            <person name="Li Y."/>
            <person name="Xu Z."/>
            <person name="Ji A."/>
            <person name="Wang L."/>
            <person name="Lu S."/>
            <person name="Hayward A."/>
            <person name="Sun W."/>
            <person name="Li X."/>
            <person name="Schwartz D.C."/>
            <person name="Wang Y."/>
            <person name="Chen S."/>
        </authorList>
    </citation>
    <scope>NUCLEOTIDE SEQUENCE [LARGE SCALE GENOMIC DNA]</scope>
    <source>
        <strain evidence="2 3">ZZ0214-1</strain>
    </source>
</reference>
<evidence type="ECO:0000313" key="2">
    <source>
        <dbReference type="EMBL" id="PIL28369.1"/>
    </source>
</evidence>
<organism evidence="2 3">
    <name type="scientific">Ganoderma sinense ZZ0214-1</name>
    <dbReference type="NCBI Taxonomy" id="1077348"/>
    <lineage>
        <taxon>Eukaryota</taxon>
        <taxon>Fungi</taxon>
        <taxon>Dikarya</taxon>
        <taxon>Basidiomycota</taxon>
        <taxon>Agaricomycotina</taxon>
        <taxon>Agaricomycetes</taxon>
        <taxon>Polyporales</taxon>
        <taxon>Polyporaceae</taxon>
        <taxon>Ganoderma</taxon>
    </lineage>
</organism>
<gene>
    <name evidence="2" type="ORF">GSI_09520</name>
</gene>
<keyword evidence="3" id="KW-1185">Reference proteome</keyword>
<feature type="region of interest" description="Disordered" evidence="1">
    <location>
        <begin position="76"/>
        <end position="108"/>
    </location>
</feature>
<sequence length="241" mass="26177">MATGTTSLKIHAPTPRPARSMMLNALSTLSNAAVQASQPPLAKPSLAPGPPPTTRTTHLTPFEARQLLREKITAATSRRVNASKNPTTSPFSSPRRLRARRANPATAPRVPLSTTVALHNAERRLSLISSRERRFRDRPRPAADGKDIISKIPTLSENEVYCNFPPALAPPVPVLALHPMVRTKANRPLPRAPRRFMDENTVPFPTEAPALPASALPKARRTARAASCSLRRAPFAQISGQ</sequence>
<name>A0A2G8S3L9_9APHY</name>